<accession>A0ABV0Y138</accession>
<comment type="caution">
    <text evidence="1">The sequence shown here is derived from an EMBL/GenBank/DDBJ whole genome shotgun (WGS) entry which is preliminary data.</text>
</comment>
<name>A0ABV0Y138_9TELE</name>
<proteinExistence type="predicted"/>
<evidence type="ECO:0000313" key="2">
    <source>
        <dbReference type="Proteomes" id="UP001469553"/>
    </source>
</evidence>
<sequence>MPLGRDLTLVHLPVHPSALYTPTKCSSSSTQSKGRNINSAATHTLCFEDPDSLPFQSEFQSCQIPLSK</sequence>
<protein>
    <submittedName>
        <fullName evidence="1">Uncharacterized protein</fullName>
    </submittedName>
</protein>
<dbReference type="Proteomes" id="UP001469553">
    <property type="component" value="Unassembled WGS sequence"/>
</dbReference>
<gene>
    <name evidence="1" type="ORF">AMECASPLE_012937</name>
</gene>
<reference evidence="1 2" key="1">
    <citation type="submission" date="2021-06" db="EMBL/GenBank/DDBJ databases">
        <authorList>
            <person name="Palmer J.M."/>
        </authorList>
    </citation>
    <scope>NUCLEOTIDE SEQUENCE [LARGE SCALE GENOMIC DNA]</scope>
    <source>
        <strain evidence="1 2">AS_MEX2019</strain>
        <tissue evidence="1">Muscle</tissue>
    </source>
</reference>
<evidence type="ECO:0000313" key="1">
    <source>
        <dbReference type="EMBL" id="MEQ2287467.1"/>
    </source>
</evidence>
<dbReference type="EMBL" id="JAHRIP010019639">
    <property type="protein sequence ID" value="MEQ2287467.1"/>
    <property type="molecule type" value="Genomic_DNA"/>
</dbReference>
<organism evidence="1 2">
    <name type="scientific">Ameca splendens</name>
    <dbReference type="NCBI Taxonomy" id="208324"/>
    <lineage>
        <taxon>Eukaryota</taxon>
        <taxon>Metazoa</taxon>
        <taxon>Chordata</taxon>
        <taxon>Craniata</taxon>
        <taxon>Vertebrata</taxon>
        <taxon>Euteleostomi</taxon>
        <taxon>Actinopterygii</taxon>
        <taxon>Neopterygii</taxon>
        <taxon>Teleostei</taxon>
        <taxon>Neoteleostei</taxon>
        <taxon>Acanthomorphata</taxon>
        <taxon>Ovalentaria</taxon>
        <taxon>Atherinomorphae</taxon>
        <taxon>Cyprinodontiformes</taxon>
        <taxon>Goodeidae</taxon>
        <taxon>Ameca</taxon>
    </lineage>
</organism>
<keyword evidence="2" id="KW-1185">Reference proteome</keyword>